<dbReference type="SUPFAM" id="SSF55550">
    <property type="entry name" value="SH2 domain"/>
    <property type="match status" value="1"/>
</dbReference>
<dbReference type="InterPro" id="IPR000980">
    <property type="entry name" value="SH2"/>
</dbReference>
<dbReference type="Proteomes" id="UP000887577">
    <property type="component" value="Unplaced"/>
</dbReference>
<organism evidence="4 5">
    <name type="scientific">Panagrolaimus superbus</name>
    <dbReference type="NCBI Taxonomy" id="310955"/>
    <lineage>
        <taxon>Eukaryota</taxon>
        <taxon>Metazoa</taxon>
        <taxon>Ecdysozoa</taxon>
        <taxon>Nematoda</taxon>
        <taxon>Chromadorea</taxon>
        <taxon>Rhabditida</taxon>
        <taxon>Tylenchina</taxon>
        <taxon>Panagrolaimomorpha</taxon>
        <taxon>Panagrolaimoidea</taxon>
        <taxon>Panagrolaimidae</taxon>
        <taxon>Panagrolaimus</taxon>
    </lineage>
</organism>
<dbReference type="InterPro" id="IPR006020">
    <property type="entry name" value="PTB/PI_dom"/>
</dbReference>
<keyword evidence="1 2" id="KW-0727">SH2 domain</keyword>
<keyword evidence="4" id="KW-1185">Reference proteome</keyword>
<accession>A0A914Z7X2</accession>
<dbReference type="Pfam" id="PF00640">
    <property type="entry name" value="PID"/>
    <property type="match status" value="1"/>
</dbReference>
<reference evidence="5" key="1">
    <citation type="submission" date="2022-11" db="UniProtKB">
        <authorList>
            <consortium name="WormBaseParasite"/>
        </authorList>
    </citation>
    <scope>IDENTIFICATION</scope>
</reference>
<dbReference type="SUPFAM" id="SSF50729">
    <property type="entry name" value="PH domain-like"/>
    <property type="match status" value="1"/>
</dbReference>
<dbReference type="Gene3D" id="3.30.505.10">
    <property type="entry name" value="SH2 domain"/>
    <property type="match status" value="1"/>
</dbReference>
<proteinExistence type="predicted"/>
<dbReference type="InterPro" id="IPR011993">
    <property type="entry name" value="PH-like_dom_sf"/>
</dbReference>
<dbReference type="PROSITE" id="PS50001">
    <property type="entry name" value="SH2"/>
    <property type="match status" value="1"/>
</dbReference>
<dbReference type="Pfam" id="PF00017">
    <property type="entry name" value="SH2"/>
    <property type="match status" value="1"/>
</dbReference>
<dbReference type="InterPro" id="IPR036860">
    <property type="entry name" value="SH2_dom_sf"/>
</dbReference>
<evidence type="ECO:0000313" key="5">
    <source>
        <dbReference type="WBParaSite" id="PSU_v2.g7967.t1"/>
    </source>
</evidence>
<evidence type="ECO:0000313" key="4">
    <source>
        <dbReference type="Proteomes" id="UP000887577"/>
    </source>
</evidence>
<feature type="domain" description="SH2" evidence="3">
    <location>
        <begin position="343"/>
        <end position="437"/>
    </location>
</feature>
<dbReference type="Gene3D" id="2.30.29.30">
    <property type="entry name" value="Pleckstrin-homology domain (PH domain)/Phosphotyrosine-binding domain (PTB)"/>
    <property type="match status" value="1"/>
</dbReference>
<evidence type="ECO:0000256" key="2">
    <source>
        <dbReference type="PROSITE-ProRule" id="PRU00191"/>
    </source>
</evidence>
<dbReference type="SMART" id="SM00252">
    <property type="entry name" value="SH2"/>
    <property type="match status" value="1"/>
</dbReference>
<protein>
    <submittedName>
        <fullName evidence="5">SH2 domain-containing protein</fullName>
    </submittedName>
</protein>
<dbReference type="WBParaSite" id="PSU_v2.g7967.t1">
    <property type="protein sequence ID" value="PSU_v2.g7967.t1"/>
    <property type="gene ID" value="PSU_v2.g7967"/>
</dbReference>
<dbReference type="CDD" id="cd00934">
    <property type="entry name" value="PTB"/>
    <property type="match status" value="1"/>
</dbReference>
<dbReference type="AlphaFoldDB" id="A0A914Z7X2"/>
<evidence type="ECO:0000256" key="1">
    <source>
        <dbReference type="ARBA" id="ARBA00022999"/>
    </source>
</evidence>
<name>A0A914Z7X2_9BILA</name>
<evidence type="ECO:0000259" key="3">
    <source>
        <dbReference type="PROSITE" id="PS50001"/>
    </source>
</evidence>
<sequence length="444" mass="49869">MEAEAESVKDQLRSSGAAFSVKYIGFIEVATPFHDVKVLGENRIALCNGCASLIAQAADLIPKKSIPPEIDELIGANEPKFFNKEIELTITNKVMTLFSTDDRKLLKKVEIANISIAVTVGDTLKNGFVFIGKAKTKTNELKRFCFLLQSQEDPTNIYFAINVAFSMCDQASNNIKNGTTAINNTSAAITNGEEEKVIFKKPYLPPPRENDVLSYLNMGDKSGDITNLLKQKIGKPRPHLDPDIKSYPGPFPDFTPNAAKVYKTSDGERMIRKPEIKNGMSCEDFALGDLTRKSPSINASIYTNVFGDDLATTLFEPTNRYSSTTCTSERFDQICKDIEKLPYFFGRLTRYAAENYLKYEGSYLIRYSDSRPLTVILSVRQDKIIHHILLNDKNGNVTSDDCYFVSIYHLMAFHTRKNLPFTTEGSNNIKVYIKHPTPRPQKQI</sequence>